<keyword evidence="6" id="KW-0336">GPI-anchor</keyword>
<evidence type="ECO:0000256" key="1">
    <source>
        <dbReference type="ARBA" id="ARBA00004141"/>
    </source>
</evidence>
<keyword evidence="7 14" id="KW-0812">Transmembrane</keyword>
<feature type="domain" description="Rhodopsin" evidence="16">
    <location>
        <begin position="146"/>
        <end position="384"/>
    </location>
</feature>
<comment type="subcellular location">
    <subcellularLocation>
        <location evidence="2">Membrane</location>
        <topology evidence="2">Lipid-anchor</topology>
        <topology evidence="2">GPI-anchor</topology>
    </subcellularLocation>
    <subcellularLocation>
        <location evidence="1">Membrane</location>
        <topology evidence="1">Multi-pass membrane protein</topology>
    </subcellularLocation>
    <subcellularLocation>
        <location evidence="3">Secreted</location>
    </subcellularLocation>
</comment>
<feature type="transmembrane region" description="Helical" evidence="14">
    <location>
        <begin position="284"/>
        <end position="309"/>
    </location>
</feature>
<keyword evidence="11" id="KW-1015">Disulfide bond</keyword>
<evidence type="ECO:0000256" key="9">
    <source>
        <dbReference type="ARBA" id="ARBA00022989"/>
    </source>
</evidence>
<name>A0A8H4LWS0_9HYPO</name>
<dbReference type="GO" id="GO:0098552">
    <property type="term" value="C:side of membrane"/>
    <property type="evidence" value="ECO:0007669"/>
    <property type="project" value="UniProtKB-KW"/>
</dbReference>
<evidence type="ECO:0000256" key="5">
    <source>
        <dbReference type="ARBA" id="ARBA00022525"/>
    </source>
</evidence>
<evidence type="ECO:0000256" key="4">
    <source>
        <dbReference type="ARBA" id="ARBA00010031"/>
    </source>
</evidence>
<protein>
    <recommendedName>
        <fullName evidence="19">CFEM domain-containing protein</fullName>
    </recommendedName>
</protein>
<gene>
    <name evidence="17" type="ORF">G6O67_005649</name>
</gene>
<reference evidence="17 18" key="1">
    <citation type="journal article" date="2020" name="Genome Biol. Evol.">
        <title>A new high-quality draft genome assembly of the Chinese cordyceps Ophiocordyceps sinensis.</title>
        <authorList>
            <person name="Shu R."/>
            <person name="Zhang J."/>
            <person name="Meng Q."/>
            <person name="Zhang H."/>
            <person name="Zhou G."/>
            <person name="Li M."/>
            <person name="Wu P."/>
            <person name="Zhao Y."/>
            <person name="Chen C."/>
            <person name="Qin Q."/>
        </authorList>
    </citation>
    <scope>NUCLEOTIDE SEQUENCE [LARGE SCALE GENOMIC DNA]</scope>
    <source>
        <strain evidence="17 18">IOZ07</strain>
    </source>
</reference>
<dbReference type="InterPro" id="IPR052337">
    <property type="entry name" value="SAT4-like"/>
</dbReference>
<organism evidence="17 18">
    <name type="scientific">Ophiocordyceps sinensis</name>
    <dbReference type="NCBI Taxonomy" id="72228"/>
    <lineage>
        <taxon>Eukaryota</taxon>
        <taxon>Fungi</taxon>
        <taxon>Dikarya</taxon>
        <taxon>Ascomycota</taxon>
        <taxon>Pezizomycotina</taxon>
        <taxon>Sordariomycetes</taxon>
        <taxon>Hypocreomycetidae</taxon>
        <taxon>Hypocreales</taxon>
        <taxon>Ophiocordycipitaceae</taxon>
        <taxon>Ophiocordyceps</taxon>
    </lineage>
</organism>
<feature type="transmembrane region" description="Helical" evidence="14">
    <location>
        <begin position="127"/>
        <end position="148"/>
    </location>
</feature>
<dbReference type="PANTHER" id="PTHR33048">
    <property type="entry name" value="PTH11-LIKE INTEGRAL MEMBRANE PROTEIN (AFU_ORTHOLOGUE AFUA_5G11245)"/>
    <property type="match status" value="1"/>
</dbReference>
<dbReference type="Proteomes" id="UP000557566">
    <property type="component" value="Unassembled WGS sequence"/>
</dbReference>
<keyword evidence="12" id="KW-0449">Lipoprotein</keyword>
<feature type="domain" description="CFEM" evidence="15">
    <location>
        <begin position="64"/>
        <end position="117"/>
    </location>
</feature>
<feature type="transmembrane region" description="Helical" evidence="14">
    <location>
        <begin position="205"/>
        <end position="228"/>
    </location>
</feature>
<evidence type="ECO:0000313" key="18">
    <source>
        <dbReference type="Proteomes" id="UP000557566"/>
    </source>
</evidence>
<evidence type="ECO:0000256" key="8">
    <source>
        <dbReference type="ARBA" id="ARBA00022729"/>
    </source>
</evidence>
<keyword evidence="18" id="KW-1185">Reference proteome</keyword>
<comment type="similarity">
    <text evidence="4">Belongs to the RBT5 family.</text>
</comment>
<feature type="transmembrane region" description="Helical" evidence="14">
    <location>
        <begin position="361"/>
        <end position="384"/>
    </location>
</feature>
<dbReference type="PANTHER" id="PTHR33048:SF143">
    <property type="entry name" value="EXTRACELLULAR MEMBRANE PROTEIN CFEM DOMAIN-CONTAINING PROTEIN-RELATED"/>
    <property type="match status" value="1"/>
</dbReference>
<dbReference type="EMBL" id="JAAVMX010000006">
    <property type="protein sequence ID" value="KAF4506969.1"/>
    <property type="molecule type" value="Genomic_DNA"/>
</dbReference>
<comment type="caution">
    <text evidence="17">The sequence shown here is derived from an EMBL/GenBank/DDBJ whole genome shotgun (WGS) entry which is preliminary data.</text>
</comment>
<keyword evidence="8" id="KW-0732">Signal</keyword>
<dbReference type="GO" id="GO:0005576">
    <property type="term" value="C:extracellular region"/>
    <property type="evidence" value="ECO:0007669"/>
    <property type="project" value="UniProtKB-SubCell"/>
</dbReference>
<evidence type="ECO:0000256" key="2">
    <source>
        <dbReference type="ARBA" id="ARBA00004589"/>
    </source>
</evidence>
<evidence type="ECO:0000256" key="13">
    <source>
        <dbReference type="ARBA" id="ARBA00038359"/>
    </source>
</evidence>
<evidence type="ECO:0000256" key="11">
    <source>
        <dbReference type="ARBA" id="ARBA00023157"/>
    </source>
</evidence>
<dbReference type="InterPro" id="IPR008427">
    <property type="entry name" value="Extracellular_membr_CFEM_dom"/>
</dbReference>
<accession>A0A8H4LWS0</accession>
<evidence type="ECO:0000256" key="10">
    <source>
        <dbReference type="ARBA" id="ARBA00023136"/>
    </source>
</evidence>
<dbReference type="AlphaFoldDB" id="A0A8H4LWS0"/>
<keyword evidence="9 14" id="KW-1133">Transmembrane helix</keyword>
<evidence type="ECO:0000259" key="16">
    <source>
        <dbReference type="Pfam" id="PF20684"/>
    </source>
</evidence>
<evidence type="ECO:0000256" key="12">
    <source>
        <dbReference type="ARBA" id="ARBA00023288"/>
    </source>
</evidence>
<dbReference type="Pfam" id="PF05730">
    <property type="entry name" value="CFEM"/>
    <property type="match status" value="1"/>
</dbReference>
<evidence type="ECO:0000256" key="6">
    <source>
        <dbReference type="ARBA" id="ARBA00022622"/>
    </source>
</evidence>
<proteinExistence type="inferred from homology"/>
<evidence type="ECO:0000256" key="7">
    <source>
        <dbReference type="ARBA" id="ARBA00022692"/>
    </source>
</evidence>
<keyword evidence="10 14" id="KW-0472">Membrane</keyword>
<feature type="transmembrane region" description="Helical" evidence="14">
    <location>
        <begin position="321"/>
        <end position="341"/>
    </location>
</feature>
<evidence type="ECO:0000256" key="14">
    <source>
        <dbReference type="SAM" id="Phobius"/>
    </source>
</evidence>
<dbReference type="Pfam" id="PF20684">
    <property type="entry name" value="Fung_rhodopsin"/>
    <property type="match status" value="1"/>
</dbReference>
<evidence type="ECO:0000313" key="17">
    <source>
        <dbReference type="EMBL" id="KAF4506969.1"/>
    </source>
</evidence>
<evidence type="ECO:0000256" key="3">
    <source>
        <dbReference type="ARBA" id="ARBA00004613"/>
    </source>
</evidence>
<keyword evidence="6" id="KW-0325">Glycoprotein</keyword>
<feature type="transmembrane region" description="Helical" evidence="14">
    <location>
        <begin position="240"/>
        <end position="264"/>
    </location>
</feature>
<sequence>MRCRNRHMSRPFYAASFRLDSPRAPGRMTYSEDESSGQVLFTIRRTVPQHCRPSLHRRLFLHGSCRQDAMSESRCGPGNATCLCLDGAFAEAMSTCVRSRCTIRESLLAKNTTATACGDPVRDKSHVFVVVSDVFVVASALLVTQRFAYKLWAGLNLEIDDWMTVAAMVSSLPSAVFNAQILAPNGLGRDTWTLSFDNITTFSRFFSIVETVYFIDIAIIKLALLFFYLRIFPAVHVRRLILGTVVFVALFGAAFFLVSILQCWPVDYSWLKWDGEHRGRCVDVAAMVWSHAAIGIGLDVWMLTIPVWQLRNLNLNWRRKVGVGLMFCVGTFVTVVSILRLRALDFSAGTTNPTWDFFDVILWSTVEVNVGIICVCLPSLRLLLLRAFPRLSSPTQRLLHRSAPAGAYSRAVAGSSRRRDSALGTMARAERSHARPDVDGNQIQCEKTFSVEYGDEEQMVRMDSGSLRSDKL</sequence>
<dbReference type="InterPro" id="IPR049326">
    <property type="entry name" value="Rhodopsin_dom_fungi"/>
</dbReference>
<evidence type="ECO:0000259" key="15">
    <source>
        <dbReference type="Pfam" id="PF05730"/>
    </source>
</evidence>
<keyword evidence="5" id="KW-0964">Secreted</keyword>
<evidence type="ECO:0008006" key="19">
    <source>
        <dbReference type="Google" id="ProtNLM"/>
    </source>
</evidence>
<comment type="similarity">
    <text evidence="13">Belongs to the SAT4 family.</text>
</comment>